<organism evidence="1 2">
    <name type="scientific">Micromonospora tarensis</name>
    <dbReference type="NCBI Taxonomy" id="2806100"/>
    <lineage>
        <taxon>Bacteria</taxon>
        <taxon>Bacillati</taxon>
        <taxon>Actinomycetota</taxon>
        <taxon>Actinomycetes</taxon>
        <taxon>Micromonosporales</taxon>
        <taxon>Micromonosporaceae</taxon>
        <taxon>Micromonospora</taxon>
    </lineage>
</organism>
<keyword evidence="2" id="KW-1185">Reference proteome</keyword>
<accession>A0ABS1YD69</accession>
<dbReference type="EMBL" id="JAEVHL010000021">
    <property type="protein sequence ID" value="MBM0275363.1"/>
    <property type="molecule type" value="Genomic_DNA"/>
</dbReference>
<name>A0ABS1YD69_9ACTN</name>
<sequence length="70" mass="7918">MNRRLFLAGLEHTVRAAIYSALAVVLLGAATAKPPAKPLELRWRTATEQEEREYERQHLADVLNEVAQHP</sequence>
<dbReference type="RefSeq" id="WP_203147760.1">
    <property type="nucleotide sequence ID" value="NZ_JAEVHL010000021.1"/>
</dbReference>
<dbReference type="Proteomes" id="UP000622245">
    <property type="component" value="Unassembled WGS sequence"/>
</dbReference>
<proteinExistence type="predicted"/>
<evidence type="ECO:0000313" key="2">
    <source>
        <dbReference type="Proteomes" id="UP000622245"/>
    </source>
</evidence>
<comment type="caution">
    <text evidence="1">The sequence shown here is derived from an EMBL/GenBank/DDBJ whole genome shotgun (WGS) entry which is preliminary data.</text>
</comment>
<gene>
    <name evidence="1" type="ORF">JM949_07780</name>
</gene>
<evidence type="ECO:0000313" key="1">
    <source>
        <dbReference type="EMBL" id="MBM0275363.1"/>
    </source>
</evidence>
<protein>
    <submittedName>
        <fullName evidence="1">Uncharacterized protein</fullName>
    </submittedName>
</protein>
<reference evidence="1 2" key="1">
    <citation type="submission" date="2021-01" db="EMBL/GenBank/DDBJ databases">
        <title>Draft genome sequence of Micromonospora sp. strain STR1s_6.</title>
        <authorList>
            <person name="Karlyshev A."/>
            <person name="Jawad R."/>
        </authorList>
    </citation>
    <scope>NUCLEOTIDE SEQUENCE [LARGE SCALE GENOMIC DNA]</scope>
    <source>
        <strain evidence="1 2">STR1S-6</strain>
    </source>
</reference>